<protein>
    <submittedName>
        <fullName evidence="2">Uncharacterized protein</fullName>
    </submittedName>
</protein>
<evidence type="ECO:0000313" key="3">
    <source>
        <dbReference type="Proteomes" id="UP000827092"/>
    </source>
</evidence>
<sequence>MSVHVRVTLSFPNLTPSPSHAFPEHRIPSHPCDAYIRGKCVAKPPLVPASVREIGELHGISGSLVGVQRPFWMAHFIWLSSIFGCCLFFLANGEWYFRFFL</sequence>
<dbReference type="AlphaFoldDB" id="A0AAV6VV60"/>
<gene>
    <name evidence="2" type="ORF">JTE90_000523</name>
</gene>
<accession>A0AAV6VV60</accession>
<keyword evidence="1" id="KW-0812">Transmembrane</keyword>
<keyword evidence="1" id="KW-0472">Membrane</keyword>
<organism evidence="2 3">
    <name type="scientific">Oedothorax gibbosus</name>
    <dbReference type="NCBI Taxonomy" id="931172"/>
    <lineage>
        <taxon>Eukaryota</taxon>
        <taxon>Metazoa</taxon>
        <taxon>Ecdysozoa</taxon>
        <taxon>Arthropoda</taxon>
        <taxon>Chelicerata</taxon>
        <taxon>Arachnida</taxon>
        <taxon>Araneae</taxon>
        <taxon>Araneomorphae</taxon>
        <taxon>Entelegynae</taxon>
        <taxon>Araneoidea</taxon>
        <taxon>Linyphiidae</taxon>
        <taxon>Erigoninae</taxon>
        <taxon>Oedothorax</taxon>
    </lineage>
</organism>
<feature type="transmembrane region" description="Helical" evidence="1">
    <location>
        <begin position="71"/>
        <end position="91"/>
    </location>
</feature>
<proteinExistence type="predicted"/>
<dbReference type="EMBL" id="JAFNEN010000015">
    <property type="protein sequence ID" value="KAG8200440.1"/>
    <property type="molecule type" value="Genomic_DNA"/>
</dbReference>
<evidence type="ECO:0000256" key="1">
    <source>
        <dbReference type="SAM" id="Phobius"/>
    </source>
</evidence>
<comment type="caution">
    <text evidence="2">The sequence shown here is derived from an EMBL/GenBank/DDBJ whole genome shotgun (WGS) entry which is preliminary data.</text>
</comment>
<keyword evidence="3" id="KW-1185">Reference proteome</keyword>
<keyword evidence="1" id="KW-1133">Transmembrane helix</keyword>
<dbReference type="Proteomes" id="UP000827092">
    <property type="component" value="Unassembled WGS sequence"/>
</dbReference>
<name>A0AAV6VV60_9ARAC</name>
<reference evidence="2 3" key="1">
    <citation type="journal article" date="2022" name="Nat. Ecol. Evol.">
        <title>A masculinizing supergene underlies an exaggerated male reproductive morph in a spider.</title>
        <authorList>
            <person name="Hendrickx F."/>
            <person name="De Corte Z."/>
            <person name="Sonet G."/>
            <person name="Van Belleghem S.M."/>
            <person name="Kostlbacher S."/>
            <person name="Vangestel C."/>
        </authorList>
    </citation>
    <scope>NUCLEOTIDE SEQUENCE [LARGE SCALE GENOMIC DNA]</scope>
    <source>
        <strain evidence="2">W744_W776</strain>
    </source>
</reference>
<evidence type="ECO:0000313" key="2">
    <source>
        <dbReference type="EMBL" id="KAG8200440.1"/>
    </source>
</evidence>